<evidence type="ECO:0000259" key="2">
    <source>
        <dbReference type="Pfam" id="PF01106"/>
    </source>
</evidence>
<evidence type="ECO:0000256" key="1">
    <source>
        <dbReference type="ARBA" id="ARBA00006420"/>
    </source>
</evidence>
<gene>
    <name evidence="3" type="ORF">A2478_05140</name>
</gene>
<dbReference type="Gene3D" id="3.30.300.130">
    <property type="entry name" value="Fe-S cluster assembly (FSCA)"/>
    <property type="match status" value="1"/>
</dbReference>
<evidence type="ECO:0000313" key="4">
    <source>
        <dbReference type="Proteomes" id="UP000179001"/>
    </source>
</evidence>
<dbReference type="Pfam" id="PF01106">
    <property type="entry name" value="NifU"/>
    <property type="match status" value="1"/>
</dbReference>
<dbReference type="PANTHER" id="PTHR11178:SF25">
    <property type="entry name" value="NIFU-LIKE PROTEIN 3, CHLOROPLASTIC"/>
    <property type="match status" value="1"/>
</dbReference>
<reference evidence="3 4" key="1">
    <citation type="journal article" date="2016" name="Nat. Commun.">
        <title>Thousands of microbial genomes shed light on interconnected biogeochemical processes in an aquifer system.</title>
        <authorList>
            <person name="Anantharaman K."/>
            <person name="Brown C.T."/>
            <person name="Hug L.A."/>
            <person name="Sharon I."/>
            <person name="Castelle C.J."/>
            <person name="Probst A.J."/>
            <person name="Thomas B.C."/>
            <person name="Singh A."/>
            <person name="Wilkins M.J."/>
            <person name="Karaoz U."/>
            <person name="Brodie E.L."/>
            <person name="Williams K.H."/>
            <person name="Hubbard S.S."/>
            <person name="Banfield J.F."/>
        </authorList>
    </citation>
    <scope>NUCLEOTIDE SEQUENCE [LARGE SCALE GENOMIC DNA]</scope>
</reference>
<dbReference type="InterPro" id="IPR034904">
    <property type="entry name" value="FSCA_dom_sf"/>
</dbReference>
<dbReference type="AlphaFoldDB" id="A0A1F5SYV5"/>
<dbReference type="EMBL" id="MFGJ01000007">
    <property type="protein sequence ID" value="OGF31839.1"/>
    <property type="molecule type" value="Genomic_DNA"/>
</dbReference>
<dbReference type="PANTHER" id="PTHR11178">
    <property type="entry name" value="IRON-SULFUR CLUSTER SCAFFOLD PROTEIN NFU-RELATED"/>
    <property type="match status" value="1"/>
</dbReference>
<sequence length="77" mass="8647">MLKEKVEKILEEVRPMLQMDGGDVEFVDLDEKSGIVKVKLTGHCAHCPMSELTLKSGIEARLLEKIPEIKQVVSVQE</sequence>
<comment type="caution">
    <text evidence="3">The sequence shown here is derived from an EMBL/GenBank/DDBJ whole genome shotgun (WGS) entry which is preliminary data.</text>
</comment>
<dbReference type="GO" id="GO:0016226">
    <property type="term" value="P:iron-sulfur cluster assembly"/>
    <property type="evidence" value="ECO:0007669"/>
    <property type="project" value="InterPro"/>
</dbReference>
<organism evidence="3 4">
    <name type="scientific">Candidatus Falkowbacteria bacterium RIFOXYC2_FULL_36_12</name>
    <dbReference type="NCBI Taxonomy" id="1798002"/>
    <lineage>
        <taxon>Bacteria</taxon>
        <taxon>Candidatus Falkowiibacteriota</taxon>
    </lineage>
</organism>
<proteinExistence type="inferred from homology"/>
<dbReference type="Proteomes" id="UP000179001">
    <property type="component" value="Unassembled WGS sequence"/>
</dbReference>
<name>A0A1F5SYV5_9BACT</name>
<evidence type="ECO:0000313" key="3">
    <source>
        <dbReference type="EMBL" id="OGF31839.1"/>
    </source>
</evidence>
<dbReference type="GO" id="GO:0051536">
    <property type="term" value="F:iron-sulfur cluster binding"/>
    <property type="evidence" value="ECO:0007669"/>
    <property type="project" value="InterPro"/>
</dbReference>
<dbReference type="InterPro" id="IPR001075">
    <property type="entry name" value="NIF_FeS_clus_asmbl_NifU_C"/>
</dbReference>
<protein>
    <recommendedName>
        <fullName evidence="2">NIF system FeS cluster assembly NifU C-terminal domain-containing protein</fullName>
    </recommendedName>
</protein>
<comment type="similarity">
    <text evidence="1">Belongs to the NifU family.</text>
</comment>
<dbReference type="STRING" id="1798002.A2478_05140"/>
<dbReference type="SUPFAM" id="SSF117916">
    <property type="entry name" value="Fe-S cluster assembly (FSCA) domain-like"/>
    <property type="match status" value="1"/>
</dbReference>
<feature type="domain" description="NIF system FeS cluster assembly NifU C-terminal" evidence="2">
    <location>
        <begin position="6"/>
        <end position="73"/>
    </location>
</feature>
<accession>A0A1F5SYV5</accession>
<dbReference type="GO" id="GO:0005506">
    <property type="term" value="F:iron ion binding"/>
    <property type="evidence" value="ECO:0007669"/>
    <property type="project" value="InterPro"/>
</dbReference>